<evidence type="ECO:0000313" key="3">
    <source>
        <dbReference type="Proteomes" id="UP000253845"/>
    </source>
</evidence>
<dbReference type="AlphaFoldDB" id="A0A370C645"/>
<dbReference type="EMBL" id="KZ851911">
    <property type="protein sequence ID" value="RDH21373.1"/>
    <property type="molecule type" value="Genomic_DNA"/>
</dbReference>
<dbReference type="InterPro" id="IPR018392">
    <property type="entry name" value="LysM"/>
</dbReference>
<reference evidence="2 3" key="1">
    <citation type="submission" date="2018-07" db="EMBL/GenBank/DDBJ databases">
        <title>Section-level genome sequencing of Aspergillus section Nigri to investigate inter- and intra-species variation.</title>
        <authorList>
            <consortium name="DOE Joint Genome Institute"/>
            <person name="Vesth T.C."/>
            <person name="Nybo J.L."/>
            <person name="Theobald S."/>
            <person name="Frisvad J.C."/>
            <person name="Larsen T.O."/>
            <person name="Nielsen K.F."/>
            <person name="Hoof J.B."/>
            <person name="Brandl J."/>
            <person name="Salamov A."/>
            <person name="Riley R."/>
            <person name="Gladden J.M."/>
            <person name="Phatale P."/>
            <person name="Nielsen M.T."/>
            <person name="Lyhne E.K."/>
            <person name="Kogle M.E."/>
            <person name="Strasser K."/>
            <person name="McDonnell E."/>
            <person name="Barry K."/>
            <person name="Clum A."/>
            <person name="Chen C."/>
            <person name="Nolan M."/>
            <person name="Sandor L."/>
            <person name="Kuo A."/>
            <person name="Lipzen A."/>
            <person name="Hainaut M."/>
            <person name="Drula E."/>
            <person name="Tsang A."/>
            <person name="Magnuson J.K."/>
            <person name="Henrissat B."/>
            <person name="Wiebenga A."/>
            <person name="Simmons B.A."/>
            <person name="Makela M.R."/>
            <person name="De vries R.P."/>
            <person name="Grigoriev I.V."/>
            <person name="Mortensen U.H."/>
            <person name="Baker S.E."/>
            <person name="Andersen M.R."/>
        </authorList>
    </citation>
    <scope>NUCLEOTIDE SEQUENCE [LARGE SCALE GENOMIC DNA]</scope>
    <source>
        <strain evidence="2 3">ATCC 13496</strain>
    </source>
</reference>
<evidence type="ECO:0000259" key="1">
    <source>
        <dbReference type="PROSITE" id="PS51782"/>
    </source>
</evidence>
<dbReference type="Pfam" id="PF01476">
    <property type="entry name" value="LysM"/>
    <property type="match status" value="3"/>
</dbReference>
<dbReference type="PANTHER" id="PTHR33734">
    <property type="entry name" value="LYSM DOMAIN-CONTAINING GPI-ANCHORED PROTEIN 2"/>
    <property type="match status" value="1"/>
</dbReference>
<dbReference type="SMART" id="SM00257">
    <property type="entry name" value="LysM"/>
    <property type="match status" value="2"/>
</dbReference>
<gene>
    <name evidence="2" type="ORF">M747DRAFT_278720</name>
</gene>
<dbReference type="Gene3D" id="3.10.350.10">
    <property type="entry name" value="LysM domain"/>
    <property type="match status" value="2"/>
</dbReference>
<organism evidence="2 3">
    <name type="scientific">Aspergillus niger ATCC 13496</name>
    <dbReference type="NCBI Taxonomy" id="1353008"/>
    <lineage>
        <taxon>Eukaryota</taxon>
        <taxon>Fungi</taxon>
        <taxon>Dikarya</taxon>
        <taxon>Ascomycota</taxon>
        <taxon>Pezizomycotina</taxon>
        <taxon>Eurotiomycetes</taxon>
        <taxon>Eurotiomycetidae</taxon>
        <taxon>Eurotiales</taxon>
        <taxon>Aspergillaceae</taxon>
        <taxon>Aspergillus</taxon>
        <taxon>Aspergillus subgen. Circumdati</taxon>
    </lineage>
</organism>
<dbReference type="SUPFAM" id="SSF54106">
    <property type="entry name" value="LysM domain"/>
    <property type="match status" value="1"/>
</dbReference>
<dbReference type="InterPro" id="IPR036779">
    <property type="entry name" value="LysM_dom_sf"/>
</dbReference>
<accession>A0A370C645</accession>
<protein>
    <recommendedName>
        <fullName evidence="1">LysM domain-containing protein</fullName>
    </recommendedName>
</protein>
<evidence type="ECO:0000313" key="2">
    <source>
        <dbReference type="EMBL" id="RDH21373.1"/>
    </source>
</evidence>
<sequence>MQIGLWHNLYPTEIPEQKMTLTLTIPEVFGLHETYLVQNTRKCIPNRIYAKESPPQYPHEDITSDDRAQRIGQSAVNTIEVAVAECSDISIERLFVTLGQDQFLSSPPATRDHSIMLANPNRLFLLTTAFIGNVLSLPATVDYDVLPSSGSVLNLDVAASNITYTVQENDTIHTIAAKYNVGACDLARLNVLADPNFLYANETLRIPARATFPDDYSCFSTNNTDATATCIYGGPHVYTILPGDTIQKIANERYNITTDSILSFTAQTGYIAALNPGIYDVLETGQTVKIPSCDNSACTMADFTFTYGTLQDFATAYNVSVGQIMSLNLGYNHTDYIAPLGVVYDCTLLD</sequence>
<feature type="domain" description="LysM" evidence="1">
    <location>
        <begin position="236"/>
        <end position="290"/>
    </location>
</feature>
<dbReference type="PANTHER" id="PTHR33734:SF22">
    <property type="entry name" value="MEMBRANE-BOUND LYTIC MUREIN TRANSGLYCOSYLASE D"/>
    <property type="match status" value="1"/>
</dbReference>
<dbReference type="VEuPathDB" id="FungiDB:M747DRAFT_278720"/>
<dbReference type="Proteomes" id="UP000253845">
    <property type="component" value="Unassembled WGS sequence"/>
</dbReference>
<dbReference type="CDD" id="cd00118">
    <property type="entry name" value="LysM"/>
    <property type="match status" value="2"/>
</dbReference>
<proteinExistence type="predicted"/>
<dbReference type="PROSITE" id="PS51782">
    <property type="entry name" value="LYSM"/>
    <property type="match status" value="2"/>
</dbReference>
<name>A0A370C645_ASPNG</name>
<feature type="domain" description="LysM" evidence="1">
    <location>
        <begin position="162"/>
        <end position="206"/>
    </location>
</feature>